<dbReference type="GO" id="GO:0000462">
    <property type="term" value="P:maturation of SSU-rRNA from tricistronic rRNA transcript (SSU-rRNA, 5.8S rRNA, LSU-rRNA)"/>
    <property type="evidence" value="ECO:0007669"/>
    <property type="project" value="InterPro"/>
</dbReference>
<proteinExistence type="inferred from homology"/>
<dbReference type="InterPro" id="IPR056907">
    <property type="entry name" value="UTP6_C"/>
</dbReference>
<dbReference type="SUPFAM" id="SSF48452">
    <property type="entry name" value="TPR-like"/>
    <property type="match status" value="1"/>
</dbReference>
<feature type="domain" description="U3 small nucleolar RNA-associated protein 6 homolog C-terminal" evidence="2">
    <location>
        <begin position="281"/>
        <end position="533"/>
    </location>
</feature>
<dbReference type="InterPro" id="IPR003107">
    <property type="entry name" value="HAT"/>
</dbReference>
<keyword evidence="4" id="KW-1185">Reference proteome</keyword>
<name>A0A5E4NQL9_9HEMI</name>
<organism evidence="3 4">
    <name type="scientific">Cinara cedri</name>
    <dbReference type="NCBI Taxonomy" id="506608"/>
    <lineage>
        <taxon>Eukaryota</taxon>
        <taxon>Metazoa</taxon>
        <taxon>Ecdysozoa</taxon>
        <taxon>Arthropoda</taxon>
        <taxon>Hexapoda</taxon>
        <taxon>Insecta</taxon>
        <taxon>Pterygota</taxon>
        <taxon>Neoptera</taxon>
        <taxon>Paraneoptera</taxon>
        <taxon>Hemiptera</taxon>
        <taxon>Sternorrhyncha</taxon>
        <taxon>Aphidomorpha</taxon>
        <taxon>Aphidoidea</taxon>
        <taxon>Aphididae</taxon>
        <taxon>Lachninae</taxon>
        <taxon>Cinara</taxon>
    </lineage>
</organism>
<dbReference type="EMBL" id="CABPRJ010002439">
    <property type="protein sequence ID" value="VVC46147.1"/>
    <property type="molecule type" value="Genomic_DNA"/>
</dbReference>
<dbReference type="InterPro" id="IPR011990">
    <property type="entry name" value="TPR-like_helical_dom_sf"/>
</dbReference>
<gene>
    <name evidence="3" type="ORF">CINCED_3A000841</name>
</gene>
<dbReference type="PANTHER" id="PTHR23271">
    <property type="entry name" value="HEPATOCELLULAR CARCINOMA-ASSOCIATED ANTIGEN 66"/>
    <property type="match status" value="1"/>
</dbReference>
<dbReference type="PANTHER" id="PTHR23271:SF1">
    <property type="entry name" value="U3 SMALL NUCLEOLAR RNA-ASSOCIATED PROTEIN 6 HOMOLOG"/>
    <property type="match status" value="1"/>
</dbReference>
<sequence>MEEDEGNFITTHKIISSEELKKLKDHRKSFYNNIANGSVTEQQSLKQIKFESRLLNSCRFKIDQLKRENKNNSVNTELLKSFANRINDMYIIFFNSFKFDLFMISDYVQFGMQNKCLTTKCIHVLDDLMSRCRVSPEVYICCAHYAFYVCDDITATRRFLSNAVKFHPKYQNLYTEEFCIEIQYMDKMGGTSASDKYQHYIKLFKDDMNFHFSLVDTILKFNAVTTLHCLVVSDMVKIYCHSELMWQNLAKINLKGFAYNFESCDKNIYYVQDDLQCISNCFGTYEKGLEKDILAIDVHQRLWNLFLDEMMNINDSPRVNNTIIKDYVNNKIEQIFYRACSENKIRKPDYFIFWANHSKNNELIILQKSVEALPDNIILWNKLLSYFVSHDNYNAIMETLNKAVDILQNNSLPLWEVAELYMMNVDDCYLEQFYEQTAIVEPYSDINKVFRLKYLKWRTLRFGIKSGRSIFNKLYRLEPKSLDLYKQMIAYENNHNYPRNKKYIRYLYSEACSEFGAKNIDIWADCMRFEYACGVPIMVDKIYNASRVFLEPNLFTALGELKNRLDIEFQSNTEVIEIDSD</sequence>
<protein>
    <submittedName>
        <fullName evidence="3">Tetratricopeptide-like helical domain,HAT (Half-A-TPR) repeat</fullName>
    </submittedName>
</protein>
<dbReference type="Pfam" id="PF24892">
    <property type="entry name" value="UTP6_C"/>
    <property type="match status" value="1"/>
</dbReference>
<evidence type="ECO:0000259" key="2">
    <source>
        <dbReference type="Pfam" id="PF24892"/>
    </source>
</evidence>
<dbReference type="Proteomes" id="UP000325440">
    <property type="component" value="Unassembled WGS sequence"/>
</dbReference>
<dbReference type="GO" id="GO:0032040">
    <property type="term" value="C:small-subunit processome"/>
    <property type="evidence" value="ECO:0007669"/>
    <property type="project" value="TreeGrafter"/>
</dbReference>
<dbReference type="OrthoDB" id="28112at2759"/>
<accession>A0A5E4NQL9</accession>
<dbReference type="GO" id="GO:0030515">
    <property type="term" value="F:snoRNA binding"/>
    <property type="evidence" value="ECO:0007669"/>
    <property type="project" value="InterPro"/>
</dbReference>
<evidence type="ECO:0000313" key="3">
    <source>
        <dbReference type="EMBL" id="VVC46147.1"/>
    </source>
</evidence>
<evidence type="ECO:0000313" key="4">
    <source>
        <dbReference type="Proteomes" id="UP000325440"/>
    </source>
</evidence>
<reference evidence="3 4" key="1">
    <citation type="submission" date="2019-08" db="EMBL/GenBank/DDBJ databases">
        <authorList>
            <person name="Alioto T."/>
            <person name="Alioto T."/>
            <person name="Gomez Garrido J."/>
        </authorList>
    </citation>
    <scope>NUCLEOTIDE SEQUENCE [LARGE SCALE GENOMIC DNA]</scope>
</reference>
<dbReference type="InterPro" id="IPR013949">
    <property type="entry name" value="Utp6"/>
</dbReference>
<comment type="similarity">
    <text evidence="1">Belongs to the UTP6 family.</text>
</comment>
<dbReference type="SMART" id="SM00386">
    <property type="entry name" value="HAT"/>
    <property type="match status" value="4"/>
</dbReference>
<dbReference type="GO" id="GO:0034388">
    <property type="term" value="C:Pwp2p-containing subcomplex of 90S preribosome"/>
    <property type="evidence" value="ECO:0007669"/>
    <property type="project" value="TreeGrafter"/>
</dbReference>
<dbReference type="AlphaFoldDB" id="A0A5E4NQL9"/>
<evidence type="ECO:0000256" key="1">
    <source>
        <dbReference type="ARBA" id="ARBA00010734"/>
    </source>
</evidence>
<dbReference type="Gene3D" id="1.25.40.10">
    <property type="entry name" value="Tetratricopeptide repeat domain"/>
    <property type="match status" value="1"/>
</dbReference>